<accession>A4U5K0</accession>
<name>A4U5K0_9PROT</name>
<proteinExistence type="predicted"/>
<gene>
    <name evidence="2" type="ORF">MGR_4225</name>
</gene>
<dbReference type="PRINTS" id="PR01545">
    <property type="entry name" value="THEMAYE10DUF"/>
</dbReference>
<dbReference type="PANTHER" id="PTHR35882">
    <property type="entry name" value="PELA"/>
    <property type="match status" value="1"/>
</dbReference>
<evidence type="ECO:0000256" key="1">
    <source>
        <dbReference type="SAM" id="SignalP"/>
    </source>
</evidence>
<dbReference type="AlphaFoldDB" id="A4U5K0"/>
<feature type="chain" id="PRO_5002674418" description="Glycoside-hydrolase family GH114 TIM-barrel domain-containing protein" evidence="1">
    <location>
        <begin position="23"/>
        <end position="407"/>
    </location>
</feature>
<protein>
    <recommendedName>
        <fullName evidence="3">Glycoside-hydrolase family GH114 TIM-barrel domain-containing protein</fullName>
    </recommendedName>
</protein>
<organism evidence="2">
    <name type="scientific">Magnetospirillum gryphiswaldense</name>
    <dbReference type="NCBI Taxonomy" id="55518"/>
    <lineage>
        <taxon>Bacteria</taxon>
        <taxon>Pseudomonadati</taxon>
        <taxon>Pseudomonadota</taxon>
        <taxon>Alphaproteobacteria</taxon>
        <taxon>Rhodospirillales</taxon>
        <taxon>Rhodospirillaceae</taxon>
        <taxon>Magnetospirillum</taxon>
    </lineage>
</organism>
<dbReference type="RefSeq" id="WP_106001394.1">
    <property type="nucleotide sequence ID" value="NZ_CP027527.1"/>
</dbReference>
<dbReference type="InterPro" id="IPR016062">
    <property type="entry name" value="TM1410-rel"/>
</dbReference>
<reference evidence="2" key="1">
    <citation type="journal article" date="2007" name="J. Bacteriol.">
        <title>Comparative genome analysis of four magnetotactic bacteria reveals a complex set of group-specific genes implicated in magnetosome biomineralization and function.</title>
        <authorList>
            <person name="Richter M."/>
            <person name="Kube M."/>
            <person name="Bazylinski D.A."/>
            <person name="Lombardot T."/>
            <person name="Gloeckner F.O."/>
            <person name="Reinhardt R."/>
            <person name="Schueler D."/>
        </authorList>
    </citation>
    <scope>NUCLEOTIDE SEQUENCE</scope>
    <source>
        <strain evidence="2">MSR-1</strain>
    </source>
</reference>
<evidence type="ECO:0000313" key="2">
    <source>
        <dbReference type="EMBL" id="CAM78157.1"/>
    </source>
</evidence>
<sequence length="407" mass="46293">MNRLSTLIAFSLLLLAAPGALALEKPRDWQPPPIESVPNHREMWRSVIIELGRYAKSRKPDFVVLVRNGSELVVKGEREAEWDEVQDPDGRFFEKRHPLGQPFRPYVNAIDGLVLDNLYCGPEAFGKPLDKAIQEQRDLDRVLADERAKGIHRPATPQPLGPFSIDPVEELRRAAEVKRQAEKLERQRRTIYAVDAIRQAGRRILSLESCKTAKESQSAYADAVRDKVLTYAHSGNDTLNLIPSGHPWGENPAPIPTLNQARNWLPVLRADQFGSKAEWVTALERSNHDMLLVDVAYRGVDGLAFADTLRLKYKKLGSRRLVFAVLSLGRAYDWRWYWQKDWQTGSPPFLFAPDEADPGAYVTRMEDAKWKELLGKTLEGIIKAGFDGVVLDDTDTYLWFEELMPLR</sequence>
<feature type="signal peptide" evidence="1">
    <location>
        <begin position="1"/>
        <end position="22"/>
    </location>
</feature>
<dbReference type="Gene3D" id="3.20.20.70">
    <property type="entry name" value="Aldolase class I"/>
    <property type="match status" value="2"/>
</dbReference>
<dbReference type="PANTHER" id="PTHR35882:SF2">
    <property type="entry name" value="PELA"/>
    <property type="match status" value="1"/>
</dbReference>
<dbReference type="EMBL" id="CU459003">
    <property type="protein sequence ID" value="CAM78157.1"/>
    <property type="molecule type" value="Genomic_DNA"/>
</dbReference>
<keyword evidence="1" id="KW-0732">Signal</keyword>
<dbReference type="InterPro" id="IPR017853">
    <property type="entry name" value="GH"/>
</dbReference>
<dbReference type="InterPro" id="IPR013785">
    <property type="entry name" value="Aldolase_TIM"/>
</dbReference>
<dbReference type="SUPFAM" id="SSF51445">
    <property type="entry name" value="(Trans)glycosidases"/>
    <property type="match status" value="1"/>
</dbReference>
<evidence type="ECO:0008006" key="3">
    <source>
        <dbReference type="Google" id="ProtNLM"/>
    </source>
</evidence>